<evidence type="ECO:0000313" key="1">
    <source>
        <dbReference type="EMBL" id="RXH35656.1"/>
    </source>
</evidence>
<dbReference type="InterPro" id="IPR014937">
    <property type="entry name" value="DUF1810"/>
</dbReference>
<dbReference type="RefSeq" id="WP_128917461.1">
    <property type="nucleotide sequence ID" value="NZ_LBJC01000005.1"/>
</dbReference>
<dbReference type="Pfam" id="PF08837">
    <property type="entry name" value="DUF1810"/>
    <property type="match status" value="1"/>
</dbReference>
<keyword evidence="2" id="KW-1185">Reference proteome</keyword>
<comment type="caution">
    <text evidence="1">The sequence shown here is derived from an EMBL/GenBank/DDBJ whole genome shotgun (WGS) entry which is preliminary data.</text>
</comment>
<reference evidence="1 2" key="1">
    <citation type="submission" date="2015-04" db="EMBL/GenBank/DDBJ databases">
        <title>Comparative genomics of rhizobia nodulating Arachis hypogaea in China.</title>
        <authorList>
            <person name="Li Y."/>
        </authorList>
    </citation>
    <scope>NUCLEOTIDE SEQUENCE [LARGE SCALE GENOMIC DNA]</scope>
    <source>
        <strain evidence="1 2">CCBAU 51757</strain>
    </source>
</reference>
<dbReference type="Gene3D" id="1.25.40.380">
    <property type="entry name" value="Protein of unknown function DUF1810"/>
    <property type="match status" value="1"/>
</dbReference>
<sequence>MTDPFDLERFVKAQNPVFRAVEGELARGRKQTHWMWFVFPQITGLGFSAMSQRYAIGSRAEAKAYLAHPVLGARLIECTGLVLAVQGRSINAILGAPDDTKFRSSMTLFGAVSDQAIFGEALARYFAGEHDAATLEILSKLDRQASG</sequence>
<dbReference type="EMBL" id="LBJQ01000012">
    <property type="protein sequence ID" value="RXH35656.1"/>
    <property type="molecule type" value="Genomic_DNA"/>
</dbReference>
<protein>
    <submittedName>
        <fullName evidence="1">Calpastatin</fullName>
    </submittedName>
</protein>
<dbReference type="SUPFAM" id="SSF140736">
    <property type="entry name" value="Rv1873-like"/>
    <property type="match status" value="1"/>
</dbReference>
<dbReference type="Proteomes" id="UP000289546">
    <property type="component" value="Unassembled WGS sequence"/>
</dbReference>
<dbReference type="InterPro" id="IPR036287">
    <property type="entry name" value="Rv1873-like_sf"/>
</dbReference>
<proteinExistence type="predicted"/>
<name>A0A4Q0SFQ4_9BRAD</name>
<dbReference type="PIRSF" id="PIRSF008546">
    <property type="entry name" value="UCP008546"/>
    <property type="match status" value="1"/>
</dbReference>
<organism evidence="1 2">
    <name type="scientific">Bradyrhizobium nanningense</name>
    <dbReference type="NCBI Taxonomy" id="1325118"/>
    <lineage>
        <taxon>Bacteria</taxon>
        <taxon>Pseudomonadati</taxon>
        <taxon>Pseudomonadota</taxon>
        <taxon>Alphaproteobacteria</taxon>
        <taxon>Hyphomicrobiales</taxon>
        <taxon>Nitrobacteraceae</taxon>
        <taxon>Bradyrhizobium</taxon>
    </lineage>
</organism>
<evidence type="ECO:0000313" key="2">
    <source>
        <dbReference type="Proteomes" id="UP000289546"/>
    </source>
</evidence>
<dbReference type="OrthoDB" id="9801870at2"/>
<gene>
    <name evidence="1" type="ORF">XH99_07945</name>
</gene>
<dbReference type="AlphaFoldDB" id="A0A4Q0SFQ4"/>
<accession>A0A4Q0SFQ4</accession>